<accession>A0AAN6TN43</accession>
<dbReference type="EMBL" id="MU853332">
    <property type="protein sequence ID" value="KAK4117569.1"/>
    <property type="molecule type" value="Genomic_DNA"/>
</dbReference>
<evidence type="ECO:0000313" key="2">
    <source>
        <dbReference type="Proteomes" id="UP001302812"/>
    </source>
</evidence>
<dbReference type="Proteomes" id="UP001302812">
    <property type="component" value="Unassembled WGS sequence"/>
</dbReference>
<dbReference type="AlphaFoldDB" id="A0AAN6TN43"/>
<name>A0AAN6TN43_9PEZI</name>
<sequence>MMKPSWAPLNHPWAMMPLIDVRHYYCFLRPHRTYIMMPRSIVMMPVMISVSRPEPPIQGKVQLVAVAKLGNRSGKWTPTYMEGKCRQYRQSRRKSAPWQVSQVKTTLEAVGSISVTCFPTHMYWPVWPKLNNRSTAVEILNLPIENCASSHLSGWKKSRGVSANDVLGPSQALRSLSDPGVRGKIEPVQSMSCLGNLLVERAAEGG</sequence>
<dbReference type="RefSeq" id="XP_064675139.1">
    <property type="nucleotide sequence ID" value="XM_064809782.1"/>
</dbReference>
<keyword evidence="2" id="KW-1185">Reference proteome</keyword>
<protein>
    <submittedName>
        <fullName evidence="1">Uncharacterized protein</fullName>
    </submittedName>
</protein>
<organism evidence="1 2">
    <name type="scientific">Canariomyces notabilis</name>
    <dbReference type="NCBI Taxonomy" id="2074819"/>
    <lineage>
        <taxon>Eukaryota</taxon>
        <taxon>Fungi</taxon>
        <taxon>Dikarya</taxon>
        <taxon>Ascomycota</taxon>
        <taxon>Pezizomycotina</taxon>
        <taxon>Sordariomycetes</taxon>
        <taxon>Sordariomycetidae</taxon>
        <taxon>Sordariales</taxon>
        <taxon>Chaetomiaceae</taxon>
        <taxon>Canariomyces</taxon>
    </lineage>
</organism>
<reference evidence="1" key="2">
    <citation type="submission" date="2023-05" db="EMBL/GenBank/DDBJ databases">
        <authorList>
            <consortium name="Lawrence Berkeley National Laboratory"/>
            <person name="Steindorff A."/>
            <person name="Hensen N."/>
            <person name="Bonometti L."/>
            <person name="Westerberg I."/>
            <person name="Brannstrom I.O."/>
            <person name="Guillou S."/>
            <person name="Cros-Aarteil S."/>
            <person name="Calhoun S."/>
            <person name="Haridas S."/>
            <person name="Kuo A."/>
            <person name="Mondo S."/>
            <person name="Pangilinan J."/>
            <person name="Riley R."/>
            <person name="Labutti K."/>
            <person name="Andreopoulos B."/>
            <person name="Lipzen A."/>
            <person name="Chen C."/>
            <person name="Yanf M."/>
            <person name="Daum C."/>
            <person name="Ng V."/>
            <person name="Clum A."/>
            <person name="Ohm R."/>
            <person name="Martin F."/>
            <person name="Silar P."/>
            <person name="Natvig D."/>
            <person name="Lalanne C."/>
            <person name="Gautier V."/>
            <person name="Ament-Velasquez S.L."/>
            <person name="Kruys A."/>
            <person name="Hutchinson M.I."/>
            <person name="Powell A.J."/>
            <person name="Barry K."/>
            <person name="Miller A.N."/>
            <person name="Grigoriev I.V."/>
            <person name="Debuchy R."/>
            <person name="Gladieux P."/>
            <person name="Thoren M.H."/>
            <person name="Johannesson H."/>
        </authorList>
    </citation>
    <scope>NUCLEOTIDE SEQUENCE</scope>
    <source>
        <strain evidence="1">CBS 508.74</strain>
    </source>
</reference>
<dbReference type="GeneID" id="89933906"/>
<gene>
    <name evidence="1" type="ORF">N656DRAFT_47661</name>
</gene>
<evidence type="ECO:0000313" key="1">
    <source>
        <dbReference type="EMBL" id="KAK4117569.1"/>
    </source>
</evidence>
<reference evidence="1" key="1">
    <citation type="journal article" date="2023" name="Mol. Phylogenet. Evol.">
        <title>Genome-scale phylogeny and comparative genomics of the fungal order Sordariales.</title>
        <authorList>
            <person name="Hensen N."/>
            <person name="Bonometti L."/>
            <person name="Westerberg I."/>
            <person name="Brannstrom I.O."/>
            <person name="Guillou S."/>
            <person name="Cros-Aarteil S."/>
            <person name="Calhoun S."/>
            <person name="Haridas S."/>
            <person name="Kuo A."/>
            <person name="Mondo S."/>
            <person name="Pangilinan J."/>
            <person name="Riley R."/>
            <person name="LaButti K."/>
            <person name="Andreopoulos B."/>
            <person name="Lipzen A."/>
            <person name="Chen C."/>
            <person name="Yan M."/>
            <person name="Daum C."/>
            <person name="Ng V."/>
            <person name="Clum A."/>
            <person name="Steindorff A."/>
            <person name="Ohm R.A."/>
            <person name="Martin F."/>
            <person name="Silar P."/>
            <person name="Natvig D.O."/>
            <person name="Lalanne C."/>
            <person name="Gautier V."/>
            <person name="Ament-Velasquez S.L."/>
            <person name="Kruys A."/>
            <person name="Hutchinson M.I."/>
            <person name="Powell A.J."/>
            <person name="Barry K."/>
            <person name="Miller A.N."/>
            <person name="Grigoriev I.V."/>
            <person name="Debuchy R."/>
            <person name="Gladieux P."/>
            <person name="Hiltunen Thoren M."/>
            <person name="Johannesson H."/>
        </authorList>
    </citation>
    <scope>NUCLEOTIDE SEQUENCE</scope>
    <source>
        <strain evidence="1">CBS 508.74</strain>
    </source>
</reference>
<comment type="caution">
    <text evidence="1">The sequence shown here is derived from an EMBL/GenBank/DDBJ whole genome shotgun (WGS) entry which is preliminary data.</text>
</comment>
<proteinExistence type="predicted"/>